<comment type="caution">
    <text evidence="2">The sequence shown here is derived from an EMBL/GenBank/DDBJ whole genome shotgun (WGS) entry which is preliminary data.</text>
</comment>
<evidence type="ECO:0000256" key="1">
    <source>
        <dbReference type="SAM" id="MobiDB-lite"/>
    </source>
</evidence>
<keyword evidence="3" id="KW-1185">Reference proteome</keyword>
<reference evidence="2 3" key="1">
    <citation type="submission" date="2015-05" db="EMBL/GenBank/DDBJ databases">
        <title>Evolution of Trichinella species and genotypes.</title>
        <authorList>
            <person name="Korhonen P.K."/>
            <person name="Edoardo P."/>
            <person name="Giuseppe L.R."/>
            <person name="Gasser R.B."/>
        </authorList>
    </citation>
    <scope>NUCLEOTIDE SEQUENCE [LARGE SCALE GENOMIC DNA]</scope>
    <source>
        <strain evidence="2">ISS10</strain>
    </source>
</reference>
<protein>
    <submittedName>
        <fullName evidence="2">Uncharacterized protein</fullName>
    </submittedName>
</protein>
<dbReference type="EMBL" id="JYDW01000048">
    <property type="protein sequence ID" value="KRZ59002.1"/>
    <property type="molecule type" value="Genomic_DNA"/>
</dbReference>
<evidence type="ECO:0000313" key="2">
    <source>
        <dbReference type="EMBL" id="KRZ59002.1"/>
    </source>
</evidence>
<sequence>MAYPKEQCKRSRPPSAPLLPTAPKGAISPTLGITALESPINPKGSIWTTLATPGLMEPTAGFLESNWLIGVSITACSS</sequence>
<dbReference type="OrthoDB" id="10531633at2759"/>
<evidence type="ECO:0000313" key="3">
    <source>
        <dbReference type="Proteomes" id="UP000054721"/>
    </source>
</evidence>
<name>A0A0V1LHR3_9BILA</name>
<dbReference type="Proteomes" id="UP000054721">
    <property type="component" value="Unassembled WGS sequence"/>
</dbReference>
<organism evidence="2 3">
    <name type="scientific">Trichinella nativa</name>
    <dbReference type="NCBI Taxonomy" id="6335"/>
    <lineage>
        <taxon>Eukaryota</taxon>
        <taxon>Metazoa</taxon>
        <taxon>Ecdysozoa</taxon>
        <taxon>Nematoda</taxon>
        <taxon>Enoplea</taxon>
        <taxon>Dorylaimia</taxon>
        <taxon>Trichinellida</taxon>
        <taxon>Trichinellidae</taxon>
        <taxon>Trichinella</taxon>
    </lineage>
</organism>
<gene>
    <name evidence="2" type="ORF">T02_10660</name>
</gene>
<feature type="region of interest" description="Disordered" evidence="1">
    <location>
        <begin position="1"/>
        <end position="26"/>
    </location>
</feature>
<proteinExistence type="predicted"/>
<dbReference type="AlphaFoldDB" id="A0A0V1LHR3"/>
<accession>A0A0V1LHR3</accession>